<reference evidence="1 2" key="1">
    <citation type="journal article" date="2015" name="Genome Biol.">
        <title>Comparative genomics of Steinernema reveals deeply conserved gene regulatory networks.</title>
        <authorList>
            <person name="Dillman A.R."/>
            <person name="Macchietto M."/>
            <person name="Porter C.F."/>
            <person name="Rogers A."/>
            <person name="Williams B."/>
            <person name="Antoshechkin I."/>
            <person name="Lee M.M."/>
            <person name="Goodwin Z."/>
            <person name="Lu X."/>
            <person name="Lewis E.E."/>
            <person name="Goodrich-Blair H."/>
            <person name="Stock S.P."/>
            <person name="Adams B.J."/>
            <person name="Sternberg P.W."/>
            <person name="Mortazavi A."/>
        </authorList>
    </citation>
    <scope>NUCLEOTIDE SEQUENCE [LARGE SCALE GENOMIC DNA]</scope>
    <source>
        <strain evidence="1 2">ALL</strain>
    </source>
</reference>
<dbReference type="EMBL" id="CM016762">
    <property type="protein sequence ID" value="TMS39355.1"/>
    <property type="molecule type" value="Genomic_DNA"/>
</dbReference>
<sequence>MYCLKSKEFLEPKNAWNFTAENGFQQFYGAFKNNYGRLRHLRIQKMPAVLCVSSSNLIPVMSDELHLQTSCITSLGK</sequence>
<gene>
    <name evidence="1" type="ORF">L596_005893</name>
</gene>
<keyword evidence="2" id="KW-1185">Reference proteome</keyword>
<dbReference type="AlphaFoldDB" id="A0A4U8V1X1"/>
<organism evidence="1 2">
    <name type="scientific">Steinernema carpocapsae</name>
    <name type="common">Entomopathogenic nematode</name>
    <dbReference type="NCBI Taxonomy" id="34508"/>
    <lineage>
        <taxon>Eukaryota</taxon>
        <taxon>Metazoa</taxon>
        <taxon>Ecdysozoa</taxon>
        <taxon>Nematoda</taxon>
        <taxon>Chromadorea</taxon>
        <taxon>Rhabditida</taxon>
        <taxon>Tylenchina</taxon>
        <taxon>Panagrolaimomorpha</taxon>
        <taxon>Strongyloidoidea</taxon>
        <taxon>Steinernematidae</taxon>
        <taxon>Steinernema</taxon>
    </lineage>
</organism>
<accession>A0A4U8V1X1</accession>
<evidence type="ECO:0000313" key="1">
    <source>
        <dbReference type="EMBL" id="TMS39355.1"/>
    </source>
</evidence>
<reference evidence="1 2" key="2">
    <citation type="journal article" date="2019" name="G3 (Bethesda)">
        <title>Hybrid Assembly of the Genome of the Entomopathogenic Nematode Steinernema carpocapsae Identifies the X-Chromosome.</title>
        <authorList>
            <person name="Serra L."/>
            <person name="Macchietto M."/>
            <person name="Macias-Munoz A."/>
            <person name="McGill C.J."/>
            <person name="Rodriguez I.M."/>
            <person name="Rodriguez B."/>
            <person name="Murad R."/>
            <person name="Mortazavi A."/>
        </authorList>
    </citation>
    <scope>NUCLEOTIDE SEQUENCE [LARGE SCALE GENOMIC DNA]</scope>
    <source>
        <strain evidence="1 2">ALL</strain>
    </source>
</reference>
<proteinExistence type="predicted"/>
<comment type="caution">
    <text evidence="1">The sequence shown here is derived from an EMBL/GenBank/DDBJ whole genome shotgun (WGS) entry which is preliminary data.</text>
</comment>
<evidence type="ECO:0000313" key="2">
    <source>
        <dbReference type="Proteomes" id="UP000298663"/>
    </source>
</evidence>
<dbReference type="Proteomes" id="UP000298663">
    <property type="component" value="Chromosome X"/>
</dbReference>
<name>A0A4U8V1X1_STECR</name>
<protein>
    <submittedName>
        <fullName evidence="1">Uncharacterized protein</fullName>
    </submittedName>
</protein>
<dbReference type="EMBL" id="AZBU02000001">
    <property type="protein sequence ID" value="TMS39355.1"/>
    <property type="molecule type" value="Genomic_DNA"/>
</dbReference>